<reference evidence="1 2" key="1">
    <citation type="submission" date="2021-01" db="EMBL/GenBank/DDBJ databases">
        <title>Belnapia mucosa sp. nov. and Belnapia arida sp. nov., isolated from the Tabernas Desert (Almeria, Spain).</title>
        <authorList>
            <person name="Molina-Menor E."/>
            <person name="Vidal-Verdu A."/>
            <person name="Calonge A."/>
            <person name="Satari L."/>
            <person name="Pereto J."/>
            <person name="Porcar M."/>
        </authorList>
    </citation>
    <scope>NUCLEOTIDE SEQUENCE [LARGE SCALE GENOMIC DNA]</scope>
    <source>
        <strain evidence="1 2">T18</strain>
    </source>
</reference>
<evidence type="ECO:0000313" key="1">
    <source>
        <dbReference type="EMBL" id="MBL6080878.1"/>
    </source>
</evidence>
<comment type="caution">
    <text evidence="1">The sequence shown here is derived from an EMBL/GenBank/DDBJ whole genome shotgun (WGS) entry which is preliminary data.</text>
</comment>
<keyword evidence="2" id="KW-1185">Reference proteome</keyword>
<gene>
    <name evidence="1" type="ORF">JMJ56_22960</name>
</gene>
<accession>A0ABS1U8A0</accession>
<protein>
    <submittedName>
        <fullName evidence="1">Uncharacterized protein</fullName>
    </submittedName>
</protein>
<evidence type="ECO:0000313" key="2">
    <source>
        <dbReference type="Proteomes" id="UP000660885"/>
    </source>
</evidence>
<dbReference type="EMBL" id="JAETWB010000018">
    <property type="protein sequence ID" value="MBL6080878.1"/>
    <property type="molecule type" value="Genomic_DNA"/>
</dbReference>
<proteinExistence type="predicted"/>
<dbReference type="Proteomes" id="UP000660885">
    <property type="component" value="Unassembled WGS sequence"/>
</dbReference>
<organism evidence="1 2">
    <name type="scientific">Belnapia arida</name>
    <dbReference type="NCBI Taxonomy" id="2804533"/>
    <lineage>
        <taxon>Bacteria</taxon>
        <taxon>Pseudomonadati</taxon>
        <taxon>Pseudomonadota</taxon>
        <taxon>Alphaproteobacteria</taxon>
        <taxon>Acetobacterales</taxon>
        <taxon>Roseomonadaceae</taxon>
        <taxon>Belnapia</taxon>
    </lineage>
</organism>
<name>A0ABS1U8A0_9PROT</name>
<sequence length="96" mass="10556">MVIKASGRGWAAARNRLAFSQGGFSSFYIHYLAGSDAQLRSPQRSNTMLLNNEHANSLARHQAAIALQLADETAPSQLRYVPRGQGMHQAHLRTPI</sequence>
<dbReference type="RefSeq" id="WP_202834104.1">
    <property type="nucleotide sequence ID" value="NZ_JAETWB010000018.1"/>
</dbReference>